<dbReference type="RefSeq" id="WP_245758851.1">
    <property type="nucleotide sequence ID" value="NZ_FOLG01000008.1"/>
</dbReference>
<name>A0A1I1LG94_9RHOB</name>
<organism evidence="3 4">
    <name type="scientific">Tropicimonas isoalkanivorans</name>
    <dbReference type="NCBI Taxonomy" id="441112"/>
    <lineage>
        <taxon>Bacteria</taxon>
        <taxon>Pseudomonadati</taxon>
        <taxon>Pseudomonadota</taxon>
        <taxon>Alphaproteobacteria</taxon>
        <taxon>Rhodobacterales</taxon>
        <taxon>Roseobacteraceae</taxon>
        <taxon>Tropicimonas</taxon>
    </lineage>
</organism>
<dbReference type="SMART" id="SM00028">
    <property type="entry name" value="TPR"/>
    <property type="match status" value="3"/>
</dbReference>
<dbReference type="STRING" id="441112.SAMN04488094_108112"/>
<sequence length="189" mass="20693">MGRIIASLNRFLLASAATVLLCLPAAAQGADSAEIERLLGELAKPDQPGWQQIENSIVREWSKSGSPAMDLLLHRGEKALEENDIDTAIGHFTALTDHAPDFAEGWNARATAFFMADEYGLSLADIERALALNPKHFGALSGLAIILEELGYDREALEAFRAVEAIHPHRPNVKDAIERLEKEVEGERI</sequence>
<protein>
    <submittedName>
        <fullName evidence="3">Uncharacterized protein</fullName>
    </submittedName>
</protein>
<gene>
    <name evidence="3" type="ORF">SAMN04488094_108112</name>
</gene>
<dbReference type="AlphaFoldDB" id="A0A1I1LG94"/>
<dbReference type="Gene3D" id="1.25.40.10">
    <property type="entry name" value="Tetratricopeptide repeat domain"/>
    <property type="match status" value="1"/>
</dbReference>
<evidence type="ECO:0000313" key="4">
    <source>
        <dbReference type="Proteomes" id="UP000198728"/>
    </source>
</evidence>
<evidence type="ECO:0000256" key="2">
    <source>
        <dbReference type="SAM" id="SignalP"/>
    </source>
</evidence>
<dbReference type="PROSITE" id="PS50005">
    <property type="entry name" value="TPR"/>
    <property type="match status" value="1"/>
</dbReference>
<feature type="chain" id="PRO_5011652411" evidence="2">
    <location>
        <begin position="28"/>
        <end position="189"/>
    </location>
</feature>
<feature type="signal peptide" evidence="2">
    <location>
        <begin position="1"/>
        <end position="27"/>
    </location>
</feature>
<evidence type="ECO:0000313" key="3">
    <source>
        <dbReference type="EMBL" id="SFC72187.1"/>
    </source>
</evidence>
<keyword evidence="1" id="KW-0802">TPR repeat</keyword>
<accession>A0A1I1LG94</accession>
<keyword evidence="4" id="KW-1185">Reference proteome</keyword>
<feature type="repeat" description="TPR" evidence="1">
    <location>
        <begin position="103"/>
        <end position="136"/>
    </location>
</feature>
<reference evidence="3 4" key="1">
    <citation type="submission" date="2016-10" db="EMBL/GenBank/DDBJ databases">
        <authorList>
            <person name="de Groot N.N."/>
        </authorList>
    </citation>
    <scope>NUCLEOTIDE SEQUENCE [LARGE SCALE GENOMIC DNA]</scope>
    <source>
        <strain evidence="3 4">DSM 19548</strain>
    </source>
</reference>
<dbReference type="EMBL" id="FOLG01000008">
    <property type="protein sequence ID" value="SFC72187.1"/>
    <property type="molecule type" value="Genomic_DNA"/>
</dbReference>
<dbReference type="Proteomes" id="UP000198728">
    <property type="component" value="Unassembled WGS sequence"/>
</dbReference>
<evidence type="ECO:0000256" key="1">
    <source>
        <dbReference type="PROSITE-ProRule" id="PRU00339"/>
    </source>
</evidence>
<proteinExistence type="predicted"/>
<dbReference type="SUPFAM" id="SSF48452">
    <property type="entry name" value="TPR-like"/>
    <property type="match status" value="1"/>
</dbReference>
<keyword evidence="2" id="KW-0732">Signal</keyword>
<dbReference type="InterPro" id="IPR011990">
    <property type="entry name" value="TPR-like_helical_dom_sf"/>
</dbReference>
<dbReference type="InterPro" id="IPR019734">
    <property type="entry name" value="TPR_rpt"/>
</dbReference>